<feature type="transmembrane region" description="Helical" evidence="1">
    <location>
        <begin position="122"/>
        <end position="141"/>
    </location>
</feature>
<dbReference type="Pfam" id="PF06541">
    <property type="entry name" value="ABC_trans_CmpB"/>
    <property type="match status" value="1"/>
</dbReference>
<dbReference type="RefSeq" id="WP_008402776.1">
    <property type="nucleotide sequence ID" value="NZ_JACOOX010000002.1"/>
</dbReference>
<dbReference type="InterPro" id="IPR010540">
    <property type="entry name" value="CmpB_TMEM229"/>
</dbReference>
<dbReference type="EMBL" id="JACOOX010000002">
    <property type="protein sequence ID" value="MBC5661930.1"/>
    <property type="molecule type" value="Genomic_DNA"/>
</dbReference>
<feature type="transmembrane region" description="Helical" evidence="1">
    <location>
        <begin position="80"/>
        <end position="102"/>
    </location>
</feature>
<accession>A0A8I0DTF6</accession>
<keyword evidence="3" id="KW-1185">Reference proteome</keyword>
<feature type="transmembrane region" description="Helical" evidence="1">
    <location>
        <begin position="161"/>
        <end position="182"/>
    </location>
</feature>
<keyword evidence="1" id="KW-1133">Transmembrane helix</keyword>
<comment type="caution">
    <text evidence="2">The sequence shown here is derived from an EMBL/GenBank/DDBJ whole genome shotgun (WGS) entry which is preliminary data.</text>
</comment>
<dbReference type="Proteomes" id="UP000615234">
    <property type="component" value="Unassembled WGS sequence"/>
</dbReference>
<reference evidence="2 3" key="1">
    <citation type="submission" date="2020-08" db="EMBL/GenBank/DDBJ databases">
        <title>Genome public.</title>
        <authorList>
            <person name="Liu C."/>
            <person name="Sun Q."/>
        </authorList>
    </citation>
    <scope>NUCLEOTIDE SEQUENCE [LARGE SCALE GENOMIC DNA]</scope>
    <source>
        <strain evidence="2 3">NSJ-10</strain>
    </source>
</reference>
<feature type="transmembrane region" description="Helical" evidence="1">
    <location>
        <begin position="46"/>
        <end position="68"/>
    </location>
</feature>
<dbReference type="AlphaFoldDB" id="A0A8I0DTF6"/>
<keyword evidence="1" id="KW-0812">Transmembrane</keyword>
<sequence length="250" mass="29208">MNKALVLLFLFFIGSLIGWVIELFFRRFCSPNGRTTKKWVNPGFLVGPYLPLYGSGLCVLYMLASINLSFLDEHPIIEKIVLFVFMAIAMTVIEYITGLIFIKGMNVKLWDYTDRWGNIQGIICPLFSFFWAVLGATYYLLIHPHVLSALDWLSRNLAFSFFIGFFYGVFLIDIVYSFNLIVKIRKLAAEYEIVVKIDELKQHLLEEAELRKEKSHFFLAMKNARPLREIFEDSLEKYSIKKILKEKKKK</sequence>
<evidence type="ECO:0000256" key="1">
    <source>
        <dbReference type="SAM" id="Phobius"/>
    </source>
</evidence>
<evidence type="ECO:0000313" key="2">
    <source>
        <dbReference type="EMBL" id="MBC5661930.1"/>
    </source>
</evidence>
<name>A0A8I0DTF6_9FIRM</name>
<organism evidence="2 3">
    <name type="scientific">Coprococcus hominis</name>
    <name type="common">ex Liu et al. 2022</name>
    <dbReference type="NCBI Taxonomy" id="2763039"/>
    <lineage>
        <taxon>Bacteria</taxon>
        <taxon>Bacillati</taxon>
        <taxon>Bacillota</taxon>
        <taxon>Clostridia</taxon>
        <taxon>Lachnospirales</taxon>
        <taxon>Lachnospiraceae</taxon>
        <taxon>Coprococcus</taxon>
    </lineage>
</organism>
<feature type="transmembrane region" description="Helical" evidence="1">
    <location>
        <begin position="6"/>
        <end position="25"/>
    </location>
</feature>
<protein>
    <submittedName>
        <fullName evidence="2">Putative ABC transporter permease</fullName>
    </submittedName>
</protein>
<keyword evidence="1" id="KW-0472">Membrane</keyword>
<gene>
    <name evidence="2" type="ORF">H8S09_03300</name>
</gene>
<proteinExistence type="predicted"/>
<evidence type="ECO:0000313" key="3">
    <source>
        <dbReference type="Proteomes" id="UP000615234"/>
    </source>
</evidence>